<proteinExistence type="predicted"/>
<feature type="coiled-coil region" evidence="1">
    <location>
        <begin position="55"/>
        <end position="142"/>
    </location>
</feature>
<keyword evidence="1" id="KW-0175">Coiled coil</keyword>
<reference evidence="3" key="1">
    <citation type="submission" date="2014-05" db="EMBL/GenBank/DDBJ databases">
        <title>The transcriptome of the halophilic microalga Tetraselmis sp. GSL018 isolated from the Great Salt Lake, Utah.</title>
        <authorList>
            <person name="Jinkerson R.E."/>
            <person name="D'Adamo S."/>
            <person name="Posewitz M.C."/>
        </authorList>
    </citation>
    <scope>NUCLEOTIDE SEQUENCE</scope>
    <source>
        <strain evidence="3">GSL018</strain>
    </source>
</reference>
<feature type="unsure residue" description="D or N" evidence="3">
    <location>
        <position position="57"/>
    </location>
</feature>
<dbReference type="AlphaFoldDB" id="A0A061R1L0"/>
<feature type="compositionally biased region" description="Acidic residues" evidence="2">
    <location>
        <begin position="193"/>
        <end position="208"/>
    </location>
</feature>
<protein>
    <submittedName>
        <fullName evidence="3">Uncharacterized protein</fullName>
    </submittedName>
</protein>
<sequence length="327" mass="37387">FMTQLTELRKDFAWVSTSTPTSDFSRVNETTPWSSQDRKLISVLQNIITSQARNLDDKKRELHNLKKYCLEARDKFHQTLKVKEKQARELKKHSQECEREELRQTEKAFHLGCHVQKLRTENRMYREKVEHLKQKLLDYEREGVCAEKSADDNEYLYQETPCEAADANASKVAAVEIPTREVATEEALAAEGVEAEDEEEEISGEDSFDSDKENKDIEVYEDREPPPSNRPKVFRLKACRVTYDAVRTLPWSVAVGLELETCTRGNGNDVVERFASMTGLGAAAGARKLFESYAWYLRHVAPEAEIDVKNHLADVALFCLDNPGLVP</sequence>
<evidence type="ECO:0000256" key="2">
    <source>
        <dbReference type="SAM" id="MobiDB-lite"/>
    </source>
</evidence>
<accession>A0A061R1L0</accession>
<gene>
    <name evidence="3" type="ORF">TSPGSL018_15064</name>
</gene>
<feature type="non-terminal residue" evidence="3">
    <location>
        <position position="327"/>
    </location>
</feature>
<organism evidence="3">
    <name type="scientific">Tetraselmis sp. GSL018</name>
    <dbReference type="NCBI Taxonomy" id="582737"/>
    <lineage>
        <taxon>Eukaryota</taxon>
        <taxon>Viridiplantae</taxon>
        <taxon>Chlorophyta</taxon>
        <taxon>core chlorophytes</taxon>
        <taxon>Chlorodendrophyceae</taxon>
        <taxon>Chlorodendrales</taxon>
        <taxon>Chlorodendraceae</taxon>
        <taxon>Tetraselmis</taxon>
    </lineage>
</organism>
<feature type="compositionally biased region" description="Basic and acidic residues" evidence="2">
    <location>
        <begin position="209"/>
        <end position="225"/>
    </location>
</feature>
<evidence type="ECO:0000313" key="3">
    <source>
        <dbReference type="EMBL" id="JAC65863.1"/>
    </source>
</evidence>
<evidence type="ECO:0000256" key="1">
    <source>
        <dbReference type="SAM" id="Coils"/>
    </source>
</evidence>
<dbReference type="EMBL" id="GBEZ01020840">
    <property type="protein sequence ID" value="JAC65863.1"/>
    <property type="molecule type" value="Transcribed_RNA"/>
</dbReference>
<feature type="region of interest" description="Disordered" evidence="2">
    <location>
        <begin position="189"/>
        <end position="227"/>
    </location>
</feature>
<name>A0A061R1L0_9CHLO</name>
<feature type="non-terminal residue" evidence="3">
    <location>
        <position position="1"/>
    </location>
</feature>